<name>A0A512D5S3_9MICO</name>
<organism evidence="7 8">
    <name type="scientific">Terrabacter aerolatus</name>
    <dbReference type="NCBI Taxonomy" id="422442"/>
    <lineage>
        <taxon>Bacteria</taxon>
        <taxon>Bacillati</taxon>
        <taxon>Actinomycetota</taxon>
        <taxon>Actinomycetes</taxon>
        <taxon>Micrococcales</taxon>
        <taxon>Intrasporangiaceae</taxon>
        <taxon>Terrabacter</taxon>
    </lineage>
</organism>
<dbReference type="EMBL" id="BJYX01000028">
    <property type="protein sequence ID" value="GEO31815.1"/>
    <property type="molecule type" value="Genomic_DNA"/>
</dbReference>
<evidence type="ECO:0000259" key="6">
    <source>
        <dbReference type="Pfam" id="PF06271"/>
    </source>
</evidence>
<dbReference type="Proteomes" id="UP000321534">
    <property type="component" value="Unassembled WGS sequence"/>
</dbReference>
<gene>
    <name evidence="7" type="ORF">TAE01_36250</name>
</gene>
<comment type="caution">
    <text evidence="7">The sequence shown here is derived from an EMBL/GenBank/DDBJ whole genome shotgun (WGS) entry which is preliminary data.</text>
</comment>
<keyword evidence="4 5" id="KW-0472">Membrane</keyword>
<dbReference type="Pfam" id="PF06271">
    <property type="entry name" value="RDD"/>
    <property type="match status" value="1"/>
</dbReference>
<keyword evidence="3 5" id="KW-1133">Transmembrane helix</keyword>
<dbReference type="PANTHER" id="PTHR38480">
    <property type="entry name" value="SLR0254 PROTEIN"/>
    <property type="match status" value="1"/>
</dbReference>
<evidence type="ECO:0000256" key="3">
    <source>
        <dbReference type="ARBA" id="ARBA00022989"/>
    </source>
</evidence>
<reference evidence="7 8" key="1">
    <citation type="submission" date="2019-07" db="EMBL/GenBank/DDBJ databases">
        <title>Whole genome shotgun sequence of Terrabacter aerolatus NBRC 106305.</title>
        <authorList>
            <person name="Hosoyama A."/>
            <person name="Uohara A."/>
            <person name="Ohji S."/>
            <person name="Ichikawa N."/>
        </authorList>
    </citation>
    <scope>NUCLEOTIDE SEQUENCE [LARGE SCALE GENOMIC DNA]</scope>
    <source>
        <strain evidence="7 8">NBRC 106305</strain>
    </source>
</reference>
<comment type="subcellular location">
    <subcellularLocation>
        <location evidence="1">Membrane</location>
        <topology evidence="1">Multi-pass membrane protein</topology>
    </subcellularLocation>
</comment>
<evidence type="ECO:0000256" key="2">
    <source>
        <dbReference type="ARBA" id="ARBA00022692"/>
    </source>
</evidence>
<dbReference type="RefSeq" id="WP_246111441.1">
    <property type="nucleotide sequence ID" value="NZ_BAAARO010000015.1"/>
</dbReference>
<dbReference type="AlphaFoldDB" id="A0A512D5S3"/>
<accession>A0A512D5S3</accession>
<dbReference type="InterPro" id="IPR010432">
    <property type="entry name" value="RDD"/>
</dbReference>
<proteinExistence type="predicted"/>
<evidence type="ECO:0000313" key="8">
    <source>
        <dbReference type="Proteomes" id="UP000321534"/>
    </source>
</evidence>
<feature type="domain" description="RDD" evidence="6">
    <location>
        <begin position="32"/>
        <end position="160"/>
    </location>
</feature>
<keyword evidence="2 5" id="KW-0812">Transmembrane</keyword>
<protein>
    <recommendedName>
        <fullName evidence="6">RDD domain-containing protein</fullName>
    </recommendedName>
</protein>
<sequence length="276" mass="29472">MTANARSTPAPYRGYAAQESVTGEGVALELPVANLGSRLVSGSVDLVVYGLTTWGLVELAASLTEQSSDAVRRTALIVVVVGVLVGVPATLEALTRGRTLGKLVMGLRVVRDDGGPVSSRHTLTRALVGWPEIYLSSGMVAVIAALSSSRVKRLGDQAAGTYVVSERSRLKLAPPPEMPVELEEWAARADIAPLAPDLSAALRQFIPRAATFAPVAREAHGRQLLERVLVSVAPLPPPGHHPETVLRAVAAERYRRDLLRIARDQRVREAVLPREG</sequence>
<evidence type="ECO:0000256" key="5">
    <source>
        <dbReference type="SAM" id="Phobius"/>
    </source>
</evidence>
<keyword evidence="8" id="KW-1185">Reference proteome</keyword>
<evidence type="ECO:0000256" key="1">
    <source>
        <dbReference type="ARBA" id="ARBA00004141"/>
    </source>
</evidence>
<evidence type="ECO:0000256" key="4">
    <source>
        <dbReference type="ARBA" id="ARBA00023136"/>
    </source>
</evidence>
<dbReference type="GO" id="GO:0016020">
    <property type="term" value="C:membrane"/>
    <property type="evidence" value="ECO:0007669"/>
    <property type="project" value="UniProtKB-SubCell"/>
</dbReference>
<evidence type="ECO:0000313" key="7">
    <source>
        <dbReference type="EMBL" id="GEO31815.1"/>
    </source>
</evidence>
<feature type="transmembrane region" description="Helical" evidence="5">
    <location>
        <begin position="75"/>
        <end position="95"/>
    </location>
</feature>
<dbReference type="PANTHER" id="PTHR38480:SF1">
    <property type="entry name" value="SLR0254 PROTEIN"/>
    <property type="match status" value="1"/>
</dbReference>